<dbReference type="GO" id="GO:0090560">
    <property type="term" value="F:2-(3-amino-3-carboxypropyl)histidine synthase activity"/>
    <property type="evidence" value="ECO:0007669"/>
    <property type="project" value="InterPro"/>
</dbReference>
<accession>A0A443S798</accession>
<comment type="caution">
    <text evidence="1">The sequence shown here is derived from an EMBL/GenBank/DDBJ whole genome shotgun (WGS) entry which is preliminary data.</text>
</comment>
<dbReference type="Proteomes" id="UP000288716">
    <property type="component" value="Unassembled WGS sequence"/>
</dbReference>
<dbReference type="Gene3D" id="3.40.50.11860">
    <property type="entry name" value="Diphthamide synthesis DPH1/DPH2 domain 3"/>
    <property type="match status" value="1"/>
</dbReference>
<gene>
    <name evidence="1" type="ORF">B4U80_10620</name>
</gene>
<dbReference type="InterPro" id="IPR016435">
    <property type="entry name" value="DPH1/DPH2"/>
</dbReference>
<dbReference type="STRING" id="299467.A0A443S798"/>
<dbReference type="AlphaFoldDB" id="A0A443S798"/>
<reference evidence="1 2" key="1">
    <citation type="journal article" date="2018" name="Gigascience">
        <title>Genomes of trombidid mites reveal novel predicted allergens and laterally-transferred genes associated with secondary metabolism.</title>
        <authorList>
            <person name="Dong X."/>
            <person name="Chaisiri K."/>
            <person name="Xia D."/>
            <person name="Armstrong S.D."/>
            <person name="Fang Y."/>
            <person name="Donnelly M.J."/>
            <person name="Kadowaki T."/>
            <person name="McGarry J.W."/>
            <person name="Darby A.C."/>
            <person name="Makepeace B.L."/>
        </authorList>
    </citation>
    <scope>NUCLEOTIDE SEQUENCE [LARGE SCALE GENOMIC DNA]</scope>
    <source>
        <strain evidence="1">UoL-UT</strain>
    </source>
</reference>
<dbReference type="Pfam" id="PF01866">
    <property type="entry name" value="Diphthamide_syn"/>
    <property type="match status" value="1"/>
</dbReference>
<keyword evidence="2" id="KW-1185">Reference proteome</keyword>
<dbReference type="EMBL" id="NCKV01006506">
    <property type="protein sequence ID" value="RWS23402.1"/>
    <property type="molecule type" value="Genomic_DNA"/>
</dbReference>
<dbReference type="InterPro" id="IPR042265">
    <property type="entry name" value="DPH1/DPH2_3"/>
</dbReference>
<dbReference type="VEuPathDB" id="VectorBase:LDEU008638"/>
<feature type="non-terminal residue" evidence="1">
    <location>
        <position position="132"/>
    </location>
</feature>
<evidence type="ECO:0000313" key="2">
    <source>
        <dbReference type="Proteomes" id="UP000288716"/>
    </source>
</evidence>
<dbReference type="NCBIfam" id="TIGR00322">
    <property type="entry name" value="diphth2_R"/>
    <property type="match status" value="1"/>
</dbReference>
<dbReference type="GO" id="GO:0017183">
    <property type="term" value="P:protein histidyl modification to diphthamide"/>
    <property type="evidence" value="ECO:0007669"/>
    <property type="project" value="InterPro"/>
</dbReference>
<organism evidence="1 2">
    <name type="scientific">Leptotrombidium deliense</name>
    <dbReference type="NCBI Taxonomy" id="299467"/>
    <lineage>
        <taxon>Eukaryota</taxon>
        <taxon>Metazoa</taxon>
        <taxon>Ecdysozoa</taxon>
        <taxon>Arthropoda</taxon>
        <taxon>Chelicerata</taxon>
        <taxon>Arachnida</taxon>
        <taxon>Acari</taxon>
        <taxon>Acariformes</taxon>
        <taxon>Trombidiformes</taxon>
        <taxon>Prostigmata</taxon>
        <taxon>Anystina</taxon>
        <taxon>Parasitengona</taxon>
        <taxon>Trombiculoidea</taxon>
        <taxon>Trombiculidae</taxon>
        <taxon>Leptotrombidium</taxon>
    </lineage>
</organism>
<dbReference type="PANTHER" id="PTHR10762">
    <property type="entry name" value="DIPHTHAMIDE BIOSYNTHESIS PROTEIN"/>
    <property type="match status" value="1"/>
</dbReference>
<proteinExistence type="predicted"/>
<feature type="non-terminal residue" evidence="1">
    <location>
        <position position="1"/>
    </location>
</feature>
<protein>
    <submittedName>
        <fullName evidence="1">Uncharacterized protein</fullName>
    </submittedName>
</protein>
<dbReference type="SFLD" id="SFLDS00032">
    <property type="entry name" value="Radical_SAM_3-amino-3-carboxyp"/>
    <property type="match status" value="1"/>
</dbReference>
<evidence type="ECO:0000313" key="1">
    <source>
        <dbReference type="EMBL" id="RWS23402.1"/>
    </source>
</evidence>
<name>A0A443S798_9ACAR</name>
<sequence>TLGRQGNASVLKSIENKIKTKTKCNIIKVLIPEIKPYLLNAFNDSIDAWVQTSCPRLSIDWGNEFVKKPLLTPYELNLALNMVKGTENNGIKLSNRNDVSLYPMDFYSTNSLGDWTPNHKCNCTCSCDEQKG</sequence>
<dbReference type="PANTHER" id="PTHR10762:SF1">
    <property type="entry name" value="2-(3-AMINO-3-CARBOXYPROPYL)HISTIDINE SYNTHASE SUBUNIT 1"/>
    <property type="match status" value="1"/>
</dbReference>
<dbReference type="OrthoDB" id="1649088at2759"/>